<keyword evidence="4" id="KW-0808">Transferase</keyword>
<dbReference type="GO" id="GO:0009103">
    <property type="term" value="P:lipopolysaccharide biosynthetic process"/>
    <property type="evidence" value="ECO:0007669"/>
    <property type="project" value="UniProtKB-ARBA"/>
</dbReference>
<comment type="subcellular location">
    <subcellularLocation>
        <location evidence="1">Cell membrane</location>
        <topology evidence="1">Multi-pass membrane protein</topology>
    </subcellularLocation>
</comment>
<dbReference type="PANTHER" id="PTHR33908:SF3">
    <property type="entry name" value="UNDECAPRENYL PHOSPHATE-ALPHA-4-AMINO-4-DEOXY-L-ARABINOSE ARABINOSYL TRANSFERASE"/>
    <property type="match status" value="1"/>
</dbReference>
<feature type="transmembrane region" description="Helical" evidence="8">
    <location>
        <begin position="118"/>
        <end position="135"/>
    </location>
</feature>
<organism evidence="10 11">
    <name type="scientific">Candidatus Scatomorpha pullistercoris</name>
    <dbReference type="NCBI Taxonomy" id="2840929"/>
    <lineage>
        <taxon>Bacteria</taxon>
        <taxon>Bacillati</taxon>
        <taxon>Bacillota</taxon>
        <taxon>Clostridia</taxon>
        <taxon>Eubacteriales</taxon>
        <taxon>Candidatus Scatomorpha</taxon>
    </lineage>
</organism>
<feature type="transmembrane region" description="Helical" evidence="8">
    <location>
        <begin position="324"/>
        <end position="342"/>
    </location>
</feature>
<keyword evidence="3" id="KW-0328">Glycosyltransferase</keyword>
<reference evidence="10" key="1">
    <citation type="submission" date="2020-10" db="EMBL/GenBank/DDBJ databases">
        <authorList>
            <person name="Gilroy R."/>
        </authorList>
    </citation>
    <scope>NUCLEOTIDE SEQUENCE</scope>
    <source>
        <strain evidence="10">ChiHecec3B27-6122</strain>
    </source>
</reference>
<evidence type="ECO:0000313" key="10">
    <source>
        <dbReference type="EMBL" id="HIS97590.1"/>
    </source>
</evidence>
<dbReference type="GO" id="GO:0005886">
    <property type="term" value="C:plasma membrane"/>
    <property type="evidence" value="ECO:0007669"/>
    <property type="project" value="UniProtKB-SubCell"/>
</dbReference>
<gene>
    <name evidence="10" type="ORF">IAD42_06410</name>
</gene>
<evidence type="ECO:0000256" key="8">
    <source>
        <dbReference type="SAM" id="Phobius"/>
    </source>
</evidence>
<dbReference type="GO" id="GO:0016763">
    <property type="term" value="F:pentosyltransferase activity"/>
    <property type="evidence" value="ECO:0007669"/>
    <property type="project" value="TreeGrafter"/>
</dbReference>
<dbReference type="EMBL" id="DVJS01000159">
    <property type="protein sequence ID" value="HIS97590.1"/>
    <property type="molecule type" value="Genomic_DNA"/>
</dbReference>
<dbReference type="Proteomes" id="UP000886876">
    <property type="component" value="Unassembled WGS sequence"/>
</dbReference>
<dbReference type="PANTHER" id="PTHR33908">
    <property type="entry name" value="MANNOSYLTRANSFERASE YKCB-RELATED"/>
    <property type="match status" value="1"/>
</dbReference>
<evidence type="ECO:0000256" key="1">
    <source>
        <dbReference type="ARBA" id="ARBA00004651"/>
    </source>
</evidence>
<evidence type="ECO:0000256" key="5">
    <source>
        <dbReference type="ARBA" id="ARBA00022692"/>
    </source>
</evidence>
<feature type="domain" description="Glycosyltransferase RgtA/B/C/D-like" evidence="9">
    <location>
        <begin position="75"/>
        <end position="227"/>
    </location>
</feature>
<accession>A0A9D1G5A6</accession>
<feature type="transmembrane region" description="Helical" evidence="8">
    <location>
        <begin position="348"/>
        <end position="366"/>
    </location>
</feature>
<name>A0A9D1G5A6_9FIRM</name>
<protein>
    <submittedName>
        <fullName evidence="10">Glycosyltransferase family 39 protein</fullName>
    </submittedName>
</protein>
<evidence type="ECO:0000256" key="7">
    <source>
        <dbReference type="ARBA" id="ARBA00023136"/>
    </source>
</evidence>
<evidence type="ECO:0000256" key="6">
    <source>
        <dbReference type="ARBA" id="ARBA00022989"/>
    </source>
</evidence>
<feature type="transmembrane region" description="Helical" evidence="8">
    <location>
        <begin position="373"/>
        <end position="394"/>
    </location>
</feature>
<feature type="transmembrane region" description="Helical" evidence="8">
    <location>
        <begin position="291"/>
        <end position="312"/>
    </location>
</feature>
<feature type="transmembrane region" description="Helical" evidence="8">
    <location>
        <begin position="211"/>
        <end position="237"/>
    </location>
</feature>
<evidence type="ECO:0000256" key="4">
    <source>
        <dbReference type="ARBA" id="ARBA00022679"/>
    </source>
</evidence>
<proteinExistence type="predicted"/>
<comment type="caution">
    <text evidence="10">The sequence shown here is derived from an EMBL/GenBank/DDBJ whole genome shotgun (WGS) entry which is preliminary data.</text>
</comment>
<dbReference type="AlphaFoldDB" id="A0A9D1G5A6"/>
<reference evidence="10" key="2">
    <citation type="journal article" date="2021" name="PeerJ">
        <title>Extensive microbial diversity within the chicken gut microbiome revealed by metagenomics and culture.</title>
        <authorList>
            <person name="Gilroy R."/>
            <person name="Ravi A."/>
            <person name="Getino M."/>
            <person name="Pursley I."/>
            <person name="Horton D.L."/>
            <person name="Alikhan N.F."/>
            <person name="Baker D."/>
            <person name="Gharbi K."/>
            <person name="Hall N."/>
            <person name="Watson M."/>
            <person name="Adriaenssens E.M."/>
            <person name="Foster-Nyarko E."/>
            <person name="Jarju S."/>
            <person name="Secka A."/>
            <person name="Antonio M."/>
            <person name="Oren A."/>
            <person name="Chaudhuri R.R."/>
            <person name="La Ragione R."/>
            <person name="Hildebrand F."/>
            <person name="Pallen M.J."/>
        </authorList>
    </citation>
    <scope>NUCLEOTIDE SEQUENCE</scope>
    <source>
        <strain evidence="10">ChiHecec3B27-6122</strain>
    </source>
</reference>
<feature type="transmembrane region" description="Helical" evidence="8">
    <location>
        <begin position="7"/>
        <end position="25"/>
    </location>
</feature>
<evidence type="ECO:0000256" key="2">
    <source>
        <dbReference type="ARBA" id="ARBA00022475"/>
    </source>
</evidence>
<keyword evidence="7 8" id="KW-0472">Membrane</keyword>
<dbReference type="InterPro" id="IPR050297">
    <property type="entry name" value="LipidA_mod_glycosyltrf_83"/>
</dbReference>
<sequence length="512" mass="56960">MARRQRCFWILFSVFLLLGIFIRVWRFGTVPGGINQDEAFAGYEAWALLNFGLDSSGHSFPVYLTAWGSGMNALASYLMMPFIAVFGLEVWVIRLPQLIVSCLTLVAVFGIVRRLAGGRAALIALLLVAVCPWHVYLSRWGLESNLAPGFLTFGLYFFVRGLEDPRFLPLAALMYGLSLYAYAVLWPILPILLLLMLGYGFYCRKLRSSTWLAASAVILLALAAPLVLFLLVNYGLIPEFTIGPFSVPKLVMMRSSEISLSNITANAKNLWELFAQLVGRAPFDYDGSRGLFSICTLPFFLFGLYRCIAVLVRALRRREVKLEALLVFHLLAALLLGLLTAVNETRFNCAYIPMLLVAAVGLDRLVGLTKKEWLAGLVFAAYLVHFGVFAGWYFTEYPGISGRAWSCGLEEALEAAGESEGDIVLDSSIYWSNVLFYTQLPVDEFLETVEYKNYPSTFLDAASFGRYSFGIDLRELDTEAVYIFPSGHTAAGALEELGFGLQTYGFFTVATR</sequence>
<evidence type="ECO:0000256" key="3">
    <source>
        <dbReference type="ARBA" id="ARBA00022676"/>
    </source>
</evidence>
<evidence type="ECO:0000313" key="11">
    <source>
        <dbReference type="Proteomes" id="UP000886876"/>
    </source>
</evidence>
<feature type="transmembrane region" description="Helical" evidence="8">
    <location>
        <begin position="179"/>
        <end position="199"/>
    </location>
</feature>
<keyword evidence="6 8" id="KW-1133">Transmembrane helix</keyword>
<evidence type="ECO:0000259" key="9">
    <source>
        <dbReference type="Pfam" id="PF13231"/>
    </source>
</evidence>
<keyword evidence="2" id="KW-1003">Cell membrane</keyword>
<dbReference type="GO" id="GO:0010041">
    <property type="term" value="P:response to iron(III) ion"/>
    <property type="evidence" value="ECO:0007669"/>
    <property type="project" value="TreeGrafter"/>
</dbReference>
<keyword evidence="5 8" id="KW-0812">Transmembrane</keyword>
<dbReference type="InterPro" id="IPR038731">
    <property type="entry name" value="RgtA/B/C-like"/>
</dbReference>
<dbReference type="Pfam" id="PF13231">
    <property type="entry name" value="PMT_2"/>
    <property type="match status" value="1"/>
</dbReference>